<reference evidence="2" key="1">
    <citation type="submission" date="2018-05" db="EMBL/GenBank/DDBJ databases">
        <authorList>
            <person name="Lanie J.A."/>
            <person name="Ng W.-L."/>
            <person name="Kazmierczak K.M."/>
            <person name="Andrzejewski T.M."/>
            <person name="Davidsen T.M."/>
            <person name="Wayne K.J."/>
            <person name="Tettelin H."/>
            <person name="Glass J.I."/>
            <person name="Rusch D."/>
            <person name="Podicherti R."/>
            <person name="Tsui H.-C.T."/>
            <person name="Winkler M.E."/>
        </authorList>
    </citation>
    <scope>NUCLEOTIDE SEQUENCE</scope>
</reference>
<dbReference type="InterPro" id="IPR027589">
    <property type="entry name" value="Choice_anch_B"/>
</dbReference>
<dbReference type="NCBIfam" id="TIGR04183">
    <property type="entry name" value="Por_Secre_tail"/>
    <property type="match status" value="1"/>
</dbReference>
<dbReference type="Pfam" id="PF13860">
    <property type="entry name" value="FlgD_ig"/>
    <property type="match status" value="1"/>
</dbReference>
<proteinExistence type="predicted"/>
<dbReference type="InterPro" id="IPR025965">
    <property type="entry name" value="FlgD/Vpr_Ig-like"/>
</dbReference>
<feature type="domain" description="FlgD/Vpr Ig-like" evidence="1">
    <location>
        <begin position="412"/>
        <end position="462"/>
    </location>
</feature>
<gene>
    <name evidence="2" type="ORF">METZ01_LOCUS69118</name>
</gene>
<evidence type="ECO:0000259" key="1">
    <source>
        <dbReference type="Pfam" id="PF13860"/>
    </source>
</evidence>
<dbReference type="InterPro" id="IPR026444">
    <property type="entry name" value="Secre_tail"/>
</dbReference>
<dbReference type="PANTHER" id="PTHR38787:SF3">
    <property type="entry name" value="REGULATORY P DOMAIN-CONTAINING PROTEIN"/>
    <property type="match status" value="1"/>
</dbReference>
<accession>A0A381TKF9</accession>
<evidence type="ECO:0000313" key="2">
    <source>
        <dbReference type="EMBL" id="SVA16264.1"/>
    </source>
</evidence>
<dbReference type="Pfam" id="PF08309">
    <property type="entry name" value="LVIVD"/>
    <property type="match status" value="5"/>
</dbReference>
<dbReference type="SUPFAM" id="SSF50969">
    <property type="entry name" value="YVTN repeat-like/Quinoprotein amine dehydrogenase"/>
    <property type="match status" value="1"/>
</dbReference>
<dbReference type="Gene3D" id="2.60.40.4070">
    <property type="match status" value="1"/>
</dbReference>
<dbReference type="PANTHER" id="PTHR38787">
    <property type="entry name" value="REGULATORY P DOMAIN-CONTAINING PROTEIN"/>
    <property type="match status" value="1"/>
</dbReference>
<dbReference type="EMBL" id="UINC01004705">
    <property type="protein sequence ID" value="SVA16264.1"/>
    <property type="molecule type" value="Genomic_DNA"/>
</dbReference>
<sequence length="476" mass="53269">MLVQLDADVRSYLHTGLTNDEKVYYQMKGVSSQGDILYSSMQIWGKPGPVSMNMYLLGTWNEREDYADIWGYTDQTTGKEYALLCVRGEGLSIIDISDQPIEVGFVPSMQVGSDAKDVKVFDHYAVLIKETEPAQIIDLSDPVNPNVVSTIHFGLSIEDGGAHNCYINGQYLYVIGHDAGGLEIYDLTNPESPQWVGDYITYYYHDIYVKDGIAYAAAIYGDGVDILDVSNPSNIQLLANFNYEGSGAHNCWTTEDGNYVIVGDEIGDGNWIRIFDIQDLDNISMVAEYIVDPESVVHNAYVDGNLLYVAHYTEGVRIVDLSNPESPVEIAYYDTYLPNEYGYEGCWSVFPYFESGKIIASDLQSGLFVLEHQQSVNIEKPNVPAGFNLKQNYPNPFNPTTRINYTIGLESFVNLTVFDVSGNFVKTLVNAHQPNGVHSLQWDGMNELGKKMPSGNYFIKIKIGEFTQSRKMILLK</sequence>
<dbReference type="NCBIfam" id="TIGR04312">
    <property type="entry name" value="choice_anch_B"/>
    <property type="match status" value="1"/>
</dbReference>
<dbReference type="GO" id="GO:0005576">
    <property type="term" value="C:extracellular region"/>
    <property type="evidence" value="ECO:0007669"/>
    <property type="project" value="TreeGrafter"/>
</dbReference>
<protein>
    <recommendedName>
        <fullName evidence="1">FlgD/Vpr Ig-like domain-containing protein</fullName>
    </recommendedName>
</protein>
<dbReference type="AlphaFoldDB" id="A0A381TKF9"/>
<dbReference type="InterPro" id="IPR011044">
    <property type="entry name" value="Quino_amine_DH_bsu"/>
</dbReference>
<name>A0A381TKF9_9ZZZZ</name>
<organism evidence="2">
    <name type="scientific">marine metagenome</name>
    <dbReference type="NCBI Taxonomy" id="408172"/>
    <lineage>
        <taxon>unclassified sequences</taxon>
        <taxon>metagenomes</taxon>
        <taxon>ecological metagenomes</taxon>
    </lineage>
</organism>
<dbReference type="InterPro" id="IPR013211">
    <property type="entry name" value="LVIVD"/>
</dbReference>